<dbReference type="Proteomes" id="UP000192739">
    <property type="component" value="Unassembled WGS sequence"/>
</dbReference>
<gene>
    <name evidence="1" type="ORF">BST27_29695</name>
</gene>
<sequence length="148" mass="16036">MPLKDSRARAEEALRLRARRKTWTEISAELGFRSRDGARLAVNRLLKSVSADPGHVALERAVSSASLAAQEPGLFELYEAAVKRGDDEAAATLSRELRSLVTDRAKLAGLYAPQAVSVDVKLSLGDLIAQAKQRLLALDNTVDAEVIE</sequence>
<accession>A0A1E3SDY8</accession>
<dbReference type="EMBL" id="MVHT01000168">
    <property type="protein sequence ID" value="ORA90513.1"/>
    <property type="molecule type" value="Genomic_DNA"/>
</dbReference>
<name>A0A1E3SDY8_MYCIE</name>
<comment type="caution">
    <text evidence="1">The sequence shown here is derived from an EMBL/GenBank/DDBJ whole genome shotgun (WGS) entry which is preliminary data.</text>
</comment>
<dbReference type="STRING" id="28445.BHQ20_13355"/>
<dbReference type="AlphaFoldDB" id="A0A1E3SDY8"/>
<evidence type="ECO:0000313" key="2">
    <source>
        <dbReference type="Proteomes" id="UP000192739"/>
    </source>
</evidence>
<proteinExistence type="predicted"/>
<reference evidence="1 2" key="1">
    <citation type="submission" date="2017-02" db="EMBL/GenBank/DDBJ databases">
        <title>The new phylogeny of genus Mycobacterium.</title>
        <authorList>
            <person name="Tortoli E."/>
            <person name="Trovato A."/>
            <person name="Cirillo D.M."/>
        </authorList>
    </citation>
    <scope>NUCLEOTIDE SEQUENCE [LARGE SCALE GENOMIC DNA]</scope>
    <source>
        <strain evidence="1 2">DSM 44049</strain>
    </source>
</reference>
<organism evidence="1 2">
    <name type="scientific">Mycobacterium intermedium</name>
    <dbReference type="NCBI Taxonomy" id="28445"/>
    <lineage>
        <taxon>Bacteria</taxon>
        <taxon>Bacillati</taxon>
        <taxon>Actinomycetota</taxon>
        <taxon>Actinomycetes</taxon>
        <taxon>Mycobacteriales</taxon>
        <taxon>Mycobacteriaceae</taxon>
        <taxon>Mycobacterium</taxon>
        <taxon>Mycobacterium simiae complex</taxon>
    </lineage>
</organism>
<keyword evidence="2" id="KW-1185">Reference proteome</keyword>
<protein>
    <submittedName>
        <fullName evidence="1">Uncharacterized protein</fullName>
    </submittedName>
</protein>
<evidence type="ECO:0000313" key="1">
    <source>
        <dbReference type="EMBL" id="ORA90513.1"/>
    </source>
</evidence>